<feature type="region of interest" description="Disordered" evidence="3">
    <location>
        <begin position="202"/>
        <end position="233"/>
    </location>
</feature>
<dbReference type="GeneID" id="97672431"/>
<evidence type="ECO:0000313" key="6">
    <source>
        <dbReference type="Proteomes" id="UP000049983"/>
    </source>
</evidence>
<gene>
    <name evidence="5" type="ORF">LA5096_05171</name>
</gene>
<sequence length="233" mass="26241">MTTAKTKQKILQTFLGLLSDHPYEDVSLPLVAEKAKVKLSDMRSSYASKLDLVAAFAEKIDTQVLDERDEDMEDQPPRDRLFDVLMARIDALADHKEAVRSLHKAARRDPALALDFNRLETRSQKWMLIAAGIEVSGFKGGIVTQGLAVAFARVVRVWLDEADEGMPRTMARLDKELDNGTSFMKRLNRLDGFAKGLRSFLKKASKGRRRQGRHSEDEPDHDAGYSEEEPARA</sequence>
<dbReference type="InterPro" id="IPR001647">
    <property type="entry name" value="HTH_TetR"/>
</dbReference>
<dbReference type="Gene3D" id="1.10.357.10">
    <property type="entry name" value="Tetracycline Repressor, domain 2"/>
    <property type="match status" value="1"/>
</dbReference>
<evidence type="ECO:0000313" key="5">
    <source>
        <dbReference type="EMBL" id="CTQ77512.1"/>
    </source>
</evidence>
<proteinExistence type="predicted"/>
<dbReference type="OrthoDB" id="7828598at2"/>
<feature type="compositionally biased region" description="Basic and acidic residues" evidence="3">
    <location>
        <begin position="213"/>
        <end position="233"/>
    </location>
</feature>
<feature type="domain" description="HTH tetR-type" evidence="4">
    <location>
        <begin position="4"/>
        <end position="64"/>
    </location>
</feature>
<protein>
    <recommendedName>
        <fullName evidence="4">HTH tetR-type domain-containing protein</fullName>
    </recommendedName>
</protein>
<dbReference type="STRING" id="311410.LA5095_03889"/>
<feature type="DNA-binding region" description="H-T-H motif" evidence="2">
    <location>
        <begin position="27"/>
        <end position="46"/>
    </location>
</feature>
<feature type="compositionally biased region" description="Basic residues" evidence="3">
    <location>
        <begin position="202"/>
        <end position="212"/>
    </location>
</feature>
<dbReference type="SUPFAM" id="SSF46689">
    <property type="entry name" value="Homeodomain-like"/>
    <property type="match status" value="1"/>
</dbReference>
<keyword evidence="1 2" id="KW-0238">DNA-binding</keyword>
<dbReference type="RefSeq" id="WP_055117827.1">
    <property type="nucleotide sequence ID" value="NZ_CXWA01000004.1"/>
</dbReference>
<keyword evidence="6" id="KW-1185">Reference proteome</keyword>
<evidence type="ECO:0000256" key="3">
    <source>
        <dbReference type="SAM" id="MobiDB-lite"/>
    </source>
</evidence>
<evidence type="ECO:0000259" key="4">
    <source>
        <dbReference type="PROSITE" id="PS50977"/>
    </source>
</evidence>
<dbReference type="PROSITE" id="PS50977">
    <property type="entry name" value="HTH_TETR_2"/>
    <property type="match status" value="1"/>
</dbReference>
<evidence type="ECO:0000256" key="2">
    <source>
        <dbReference type="PROSITE-ProRule" id="PRU00335"/>
    </source>
</evidence>
<dbReference type="GO" id="GO:0003677">
    <property type="term" value="F:DNA binding"/>
    <property type="evidence" value="ECO:0007669"/>
    <property type="project" value="UniProtKB-UniRule"/>
</dbReference>
<name>A0A0M7AS06_9HYPH</name>
<dbReference type="EMBL" id="CXWC01000013">
    <property type="protein sequence ID" value="CTQ77512.1"/>
    <property type="molecule type" value="Genomic_DNA"/>
</dbReference>
<organism evidence="5 6">
    <name type="scientific">Roseibium album</name>
    <dbReference type="NCBI Taxonomy" id="311410"/>
    <lineage>
        <taxon>Bacteria</taxon>
        <taxon>Pseudomonadati</taxon>
        <taxon>Pseudomonadota</taxon>
        <taxon>Alphaproteobacteria</taxon>
        <taxon>Hyphomicrobiales</taxon>
        <taxon>Stappiaceae</taxon>
        <taxon>Roseibium</taxon>
    </lineage>
</organism>
<accession>A0A0M7AS06</accession>
<reference evidence="6" key="1">
    <citation type="submission" date="2015-07" db="EMBL/GenBank/DDBJ databases">
        <authorList>
            <person name="Rodrigo-Torres Lidia"/>
            <person name="Arahal R.David."/>
        </authorList>
    </citation>
    <scope>NUCLEOTIDE SEQUENCE [LARGE SCALE GENOMIC DNA]</scope>
    <source>
        <strain evidence="6">CECT 5096</strain>
    </source>
</reference>
<evidence type="ECO:0000256" key="1">
    <source>
        <dbReference type="ARBA" id="ARBA00023125"/>
    </source>
</evidence>
<dbReference type="AlphaFoldDB" id="A0A0M7AS06"/>
<dbReference type="Proteomes" id="UP000049983">
    <property type="component" value="Unassembled WGS sequence"/>
</dbReference>
<dbReference type="InterPro" id="IPR009057">
    <property type="entry name" value="Homeodomain-like_sf"/>
</dbReference>